<keyword evidence="2" id="KW-1185">Reference proteome</keyword>
<accession>A0A9P3Q148</accession>
<proteinExistence type="predicted"/>
<dbReference type="Proteomes" id="UP001063166">
    <property type="component" value="Unassembled WGS sequence"/>
</dbReference>
<comment type="caution">
    <text evidence="1">The sequence shown here is derived from an EMBL/GenBank/DDBJ whole genome shotgun (WGS) entry which is preliminary data.</text>
</comment>
<name>A0A9P3Q148_LYOSH</name>
<evidence type="ECO:0000313" key="2">
    <source>
        <dbReference type="Proteomes" id="UP001063166"/>
    </source>
</evidence>
<dbReference type="EMBL" id="BRPK01000026">
    <property type="protein sequence ID" value="GLB45718.1"/>
    <property type="molecule type" value="Genomic_DNA"/>
</dbReference>
<protein>
    <submittedName>
        <fullName evidence="1">Uncharacterized protein</fullName>
    </submittedName>
</protein>
<gene>
    <name evidence="1" type="ORF">LshimejAT787_2600510</name>
</gene>
<sequence>MLENLDFRFLSQAQGTLSLLKGHRFIASAKCCSPSFRCCRRACRVPDPIQVRSCRSDDSHERVYRSTAAAPALALCDIAQMRTQTNFDSED</sequence>
<evidence type="ECO:0000313" key="1">
    <source>
        <dbReference type="EMBL" id="GLB45718.1"/>
    </source>
</evidence>
<dbReference type="AlphaFoldDB" id="A0A9P3Q148"/>
<organism evidence="1 2">
    <name type="scientific">Lyophyllum shimeji</name>
    <name type="common">Hon-shimeji</name>
    <name type="synonym">Tricholoma shimeji</name>
    <dbReference type="NCBI Taxonomy" id="47721"/>
    <lineage>
        <taxon>Eukaryota</taxon>
        <taxon>Fungi</taxon>
        <taxon>Dikarya</taxon>
        <taxon>Basidiomycota</taxon>
        <taxon>Agaricomycotina</taxon>
        <taxon>Agaricomycetes</taxon>
        <taxon>Agaricomycetidae</taxon>
        <taxon>Agaricales</taxon>
        <taxon>Tricholomatineae</taxon>
        <taxon>Lyophyllaceae</taxon>
        <taxon>Lyophyllum</taxon>
    </lineage>
</organism>
<reference evidence="1" key="1">
    <citation type="submission" date="2022-07" db="EMBL/GenBank/DDBJ databases">
        <title>The genome of Lyophyllum shimeji provides insight into the initial evolution of ectomycorrhizal fungal genome.</title>
        <authorList>
            <person name="Kobayashi Y."/>
            <person name="Shibata T."/>
            <person name="Hirakawa H."/>
            <person name="Shigenobu S."/>
            <person name="Nishiyama T."/>
            <person name="Yamada A."/>
            <person name="Hasebe M."/>
            <person name="Kawaguchi M."/>
        </authorList>
    </citation>
    <scope>NUCLEOTIDE SEQUENCE</scope>
    <source>
        <strain evidence="1">AT787</strain>
    </source>
</reference>